<protein>
    <submittedName>
        <fullName evidence="1">MFS transporter</fullName>
    </submittedName>
</protein>
<sequence length="46" mass="4754">PLALGLMGASKAGDPIVSRQTLGEAVREAFSTPGFWLLNAGFFVCG</sequence>
<dbReference type="Proteomes" id="UP000257706">
    <property type="component" value="Unassembled WGS sequence"/>
</dbReference>
<comment type="caution">
    <text evidence="1">The sequence shown here is derived from an EMBL/GenBank/DDBJ whole genome shotgun (WGS) entry which is preliminary data.</text>
</comment>
<name>A0A3B9IVA3_9PROT</name>
<feature type="non-terminal residue" evidence="1">
    <location>
        <position position="1"/>
    </location>
</feature>
<proteinExistence type="predicted"/>
<evidence type="ECO:0000313" key="1">
    <source>
        <dbReference type="EMBL" id="HAE51173.1"/>
    </source>
</evidence>
<reference evidence="1 2" key="1">
    <citation type="journal article" date="2018" name="Nat. Biotechnol.">
        <title>A standardized bacterial taxonomy based on genome phylogeny substantially revises the tree of life.</title>
        <authorList>
            <person name="Parks D.H."/>
            <person name="Chuvochina M."/>
            <person name="Waite D.W."/>
            <person name="Rinke C."/>
            <person name="Skarshewski A."/>
            <person name="Chaumeil P.A."/>
            <person name="Hugenholtz P."/>
        </authorList>
    </citation>
    <scope>NUCLEOTIDE SEQUENCE [LARGE SCALE GENOMIC DNA]</scope>
    <source>
        <strain evidence="1">UBA8739</strain>
    </source>
</reference>
<organism evidence="1 2">
    <name type="scientific">Tistrella mobilis</name>
    <dbReference type="NCBI Taxonomy" id="171437"/>
    <lineage>
        <taxon>Bacteria</taxon>
        <taxon>Pseudomonadati</taxon>
        <taxon>Pseudomonadota</taxon>
        <taxon>Alphaproteobacteria</taxon>
        <taxon>Geminicoccales</taxon>
        <taxon>Geminicoccaceae</taxon>
        <taxon>Tistrella</taxon>
    </lineage>
</organism>
<dbReference type="EMBL" id="DMAI01000453">
    <property type="protein sequence ID" value="HAE51173.1"/>
    <property type="molecule type" value="Genomic_DNA"/>
</dbReference>
<gene>
    <name evidence="1" type="ORF">DCK97_27540</name>
</gene>
<evidence type="ECO:0000313" key="2">
    <source>
        <dbReference type="Proteomes" id="UP000257706"/>
    </source>
</evidence>
<dbReference type="AlphaFoldDB" id="A0A3B9IVA3"/>
<feature type="non-terminal residue" evidence="1">
    <location>
        <position position="46"/>
    </location>
</feature>
<accession>A0A3B9IVA3</accession>